<dbReference type="EMBL" id="JH711591">
    <property type="protein sequence ID" value="EIW74680.1"/>
    <property type="molecule type" value="Genomic_DNA"/>
</dbReference>
<feature type="region of interest" description="Disordered" evidence="10">
    <location>
        <begin position="520"/>
        <end position="615"/>
    </location>
</feature>
<dbReference type="GO" id="GO:0005634">
    <property type="term" value="C:nucleus"/>
    <property type="evidence" value="ECO:0007669"/>
    <property type="project" value="UniProtKB-SubCell"/>
</dbReference>
<dbReference type="PROSITE" id="PS50157">
    <property type="entry name" value="ZINC_FINGER_C2H2_2"/>
    <property type="match status" value="2"/>
</dbReference>
<feature type="compositionally biased region" description="Polar residues" evidence="10">
    <location>
        <begin position="1"/>
        <end position="20"/>
    </location>
</feature>
<dbReference type="InterPro" id="IPR051007">
    <property type="entry name" value="creA/MIG_C2H2-ZnF"/>
</dbReference>
<evidence type="ECO:0000256" key="9">
    <source>
        <dbReference type="PROSITE-ProRule" id="PRU00042"/>
    </source>
</evidence>
<evidence type="ECO:0000313" key="13">
    <source>
        <dbReference type="Proteomes" id="UP000053558"/>
    </source>
</evidence>
<feature type="compositionally biased region" description="Low complexity" evidence="10">
    <location>
        <begin position="549"/>
        <end position="561"/>
    </location>
</feature>
<feature type="compositionally biased region" description="Basic and acidic residues" evidence="10">
    <location>
        <begin position="70"/>
        <end position="87"/>
    </location>
</feature>
<dbReference type="GO" id="GO:0008270">
    <property type="term" value="F:zinc ion binding"/>
    <property type="evidence" value="ECO:0007669"/>
    <property type="project" value="UniProtKB-KW"/>
</dbReference>
<dbReference type="eggNOG" id="KOG1721">
    <property type="taxonomic scope" value="Eukaryota"/>
</dbReference>
<evidence type="ECO:0000256" key="7">
    <source>
        <dbReference type="ARBA" id="ARBA00023163"/>
    </source>
</evidence>
<dbReference type="GO" id="GO:0000433">
    <property type="term" value="P:carbon catabolite repression of transcription from RNA polymerase II promoter by glucose"/>
    <property type="evidence" value="ECO:0007669"/>
    <property type="project" value="TreeGrafter"/>
</dbReference>
<dbReference type="InterPro" id="IPR036236">
    <property type="entry name" value="Znf_C2H2_sf"/>
</dbReference>
<reference evidence="13" key="1">
    <citation type="journal article" date="2012" name="Science">
        <title>The Paleozoic origin of enzymatic lignin decomposition reconstructed from 31 fungal genomes.</title>
        <authorList>
            <person name="Floudas D."/>
            <person name="Binder M."/>
            <person name="Riley R."/>
            <person name="Barry K."/>
            <person name="Blanchette R.A."/>
            <person name="Henrissat B."/>
            <person name="Martinez A.T."/>
            <person name="Otillar R."/>
            <person name="Spatafora J.W."/>
            <person name="Yadav J.S."/>
            <person name="Aerts A."/>
            <person name="Benoit I."/>
            <person name="Boyd A."/>
            <person name="Carlson A."/>
            <person name="Copeland A."/>
            <person name="Coutinho P.M."/>
            <person name="de Vries R.P."/>
            <person name="Ferreira P."/>
            <person name="Findley K."/>
            <person name="Foster B."/>
            <person name="Gaskell J."/>
            <person name="Glotzer D."/>
            <person name="Gorecki P."/>
            <person name="Heitman J."/>
            <person name="Hesse C."/>
            <person name="Hori C."/>
            <person name="Igarashi K."/>
            <person name="Jurgens J.A."/>
            <person name="Kallen N."/>
            <person name="Kersten P."/>
            <person name="Kohler A."/>
            <person name="Kuees U."/>
            <person name="Kumar T.K.A."/>
            <person name="Kuo A."/>
            <person name="LaButti K."/>
            <person name="Larrondo L.F."/>
            <person name="Lindquist E."/>
            <person name="Ling A."/>
            <person name="Lombard V."/>
            <person name="Lucas S."/>
            <person name="Lundell T."/>
            <person name="Martin R."/>
            <person name="McLaughlin D.J."/>
            <person name="Morgenstern I."/>
            <person name="Morin E."/>
            <person name="Murat C."/>
            <person name="Nagy L.G."/>
            <person name="Nolan M."/>
            <person name="Ohm R.A."/>
            <person name="Patyshakuliyeva A."/>
            <person name="Rokas A."/>
            <person name="Ruiz-Duenas F.J."/>
            <person name="Sabat G."/>
            <person name="Salamov A."/>
            <person name="Samejima M."/>
            <person name="Schmutz J."/>
            <person name="Slot J.C."/>
            <person name="St John F."/>
            <person name="Stenlid J."/>
            <person name="Sun H."/>
            <person name="Sun S."/>
            <person name="Syed K."/>
            <person name="Tsang A."/>
            <person name="Wiebenga A."/>
            <person name="Young D."/>
            <person name="Pisabarro A."/>
            <person name="Eastwood D.C."/>
            <person name="Martin F."/>
            <person name="Cullen D."/>
            <person name="Grigoriev I.V."/>
            <person name="Hibbett D.S."/>
        </authorList>
    </citation>
    <scope>NUCLEOTIDE SEQUENCE [LARGE SCALE GENOMIC DNA]</scope>
    <source>
        <strain evidence="13">RWD-64-598 SS2</strain>
    </source>
</reference>
<keyword evidence="8" id="KW-0539">Nucleus</keyword>
<dbReference type="Pfam" id="PF00096">
    <property type="entry name" value="zf-C2H2"/>
    <property type="match status" value="2"/>
</dbReference>
<feature type="compositionally biased region" description="Low complexity" evidence="10">
    <location>
        <begin position="350"/>
        <end position="363"/>
    </location>
</feature>
<evidence type="ECO:0000313" key="12">
    <source>
        <dbReference type="EMBL" id="EIW74680.1"/>
    </source>
</evidence>
<feature type="compositionally biased region" description="Basic and acidic residues" evidence="10">
    <location>
        <begin position="97"/>
        <end position="109"/>
    </location>
</feature>
<dbReference type="SMART" id="SM00355">
    <property type="entry name" value="ZnF_C2H2"/>
    <property type="match status" value="2"/>
</dbReference>
<dbReference type="FunFam" id="3.30.160.60:FF:000018">
    <property type="entry name" value="Krueppel-like factor 15"/>
    <property type="match status" value="1"/>
</dbReference>
<feature type="compositionally biased region" description="Gly residues" evidence="10">
    <location>
        <begin position="687"/>
        <end position="697"/>
    </location>
</feature>
<feature type="compositionally biased region" description="Polar residues" evidence="10">
    <location>
        <begin position="653"/>
        <end position="663"/>
    </location>
</feature>
<organism evidence="12 13">
    <name type="scientific">Coniophora puteana (strain RWD-64-598)</name>
    <name type="common">Brown rot fungus</name>
    <dbReference type="NCBI Taxonomy" id="741705"/>
    <lineage>
        <taxon>Eukaryota</taxon>
        <taxon>Fungi</taxon>
        <taxon>Dikarya</taxon>
        <taxon>Basidiomycota</taxon>
        <taxon>Agaricomycotina</taxon>
        <taxon>Agaricomycetes</taxon>
        <taxon>Agaricomycetidae</taxon>
        <taxon>Boletales</taxon>
        <taxon>Coniophorineae</taxon>
        <taxon>Coniophoraceae</taxon>
        <taxon>Coniophora</taxon>
    </lineage>
</organism>
<feature type="compositionally biased region" description="Polar residues" evidence="10">
    <location>
        <begin position="318"/>
        <end position="336"/>
    </location>
</feature>
<dbReference type="OMA" id="IMSYHGR"/>
<feature type="compositionally biased region" description="Polar residues" evidence="10">
    <location>
        <begin position="467"/>
        <end position="489"/>
    </location>
</feature>
<evidence type="ECO:0000256" key="5">
    <source>
        <dbReference type="ARBA" id="ARBA00022833"/>
    </source>
</evidence>
<keyword evidence="2" id="KW-0479">Metal-binding</keyword>
<dbReference type="RefSeq" id="XP_007775274.1">
    <property type="nucleotide sequence ID" value="XM_007777084.1"/>
</dbReference>
<evidence type="ECO:0000256" key="2">
    <source>
        <dbReference type="ARBA" id="ARBA00022723"/>
    </source>
</evidence>
<dbReference type="GO" id="GO:0000978">
    <property type="term" value="F:RNA polymerase II cis-regulatory region sequence-specific DNA binding"/>
    <property type="evidence" value="ECO:0007669"/>
    <property type="project" value="TreeGrafter"/>
</dbReference>
<dbReference type="OrthoDB" id="654211at2759"/>
<feature type="region of interest" description="Disordered" evidence="10">
    <location>
        <begin position="1"/>
        <end position="24"/>
    </location>
</feature>
<keyword evidence="13" id="KW-1185">Reference proteome</keyword>
<dbReference type="InterPro" id="IPR013087">
    <property type="entry name" value="Znf_C2H2_type"/>
</dbReference>
<keyword evidence="5" id="KW-0862">Zinc</keyword>
<feature type="region of interest" description="Disordered" evidence="10">
    <location>
        <begin position="774"/>
        <end position="793"/>
    </location>
</feature>
<feature type="region of interest" description="Disordered" evidence="10">
    <location>
        <begin position="419"/>
        <end position="498"/>
    </location>
</feature>
<dbReference type="GeneID" id="19201514"/>
<dbReference type="Gene3D" id="3.30.160.60">
    <property type="entry name" value="Classic Zinc Finger"/>
    <property type="match status" value="2"/>
</dbReference>
<evidence type="ECO:0000256" key="6">
    <source>
        <dbReference type="ARBA" id="ARBA00023015"/>
    </source>
</evidence>
<feature type="compositionally biased region" description="Polar residues" evidence="10">
    <location>
        <begin position="294"/>
        <end position="310"/>
    </location>
</feature>
<dbReference type="AlphaFoldDB" id="R7SFN5"/>
<sequence>MDGPSTATVSAQSHTQTQQDKVAARPYKCPYPLCGRAFSRLEHQTRHIRTHTGEKPFACTFPSCEKRFSRSDELTRHSRIHNNEHQSQHATGKRAKPKSEHPLHDDHLDQGNSVSLHSYSRSTHESAADSSSVRIKKKARSRANSDDEGESYARPTALGSYESSYHPRRAQPHHLPQSNPSAFSTLSSVAMDELYALERAEALRRAEYEARHAEVLRRAESDLRPPTDSHSSAYHMHGARMVKSATTSPVSTPFHFGQPLSGAGADAGYFGIGVSDERSTKNRRRLSGPAWQITPISSPNSTPAEAQTGRSGAAGQQYPASGTVSASAYSHASQHPASVHRQFPRQEDTPSPLSSDSDSLPLPGSHANGASRTRYGGSHHDMSPPLVQAKPQPRDAAAYAYTPSASPFLGPLRTLNLHSGYPSRAPSPILLPPSAHDEDDDDSMQTSPVDDDATRPHGYGYGYGYSQYATSGTRSPISGSGAYSRSRTSSARKRPSADGFALPASAAHLPHVHSYPGQLSSAVGAGSSSGPASGAGNSSLHALPTPQLSSGPSSSGSSPASFTHPLRGGHTYEPGAGSTTASPVGSRPASPPHHHEREREQATGNGNGNGAPHHHHLAHSVRMAFGMTPIHSASSASTSHAHSHSHAHPHSPYPNQYTHTARTPSWPATAHPAQTQFSFKSPSRVGSGPGASAGAGAGVTAYGHRDGWGVASVPASRSGSPPITLAPLKIKSESPGATMGGVGSNMGSGATSPTTATASSSTAMVVEKTKVEVEGEKGEEVVETGQEKMAGGLKTEKTAVEKVELPTFKEFEASTLASR</sequence>
<keyword evidence="3" id="KW-0677">Repeat</keyword>
<protein>
    <recommendedName>
        <fullName evidence="11">C2H2-type domain-containing protein</fullName>
    </recommendedName>
</protein>
<evidence type="ECO:0000256" key="10">
    <source>
        <dbReference type="SAM" id="MobiDB-lite"/>
    </source>
</evidence>
<feature type="region of interest" description="Disordered" evidence="10">
    <location>
        <begin position="70"/>
        <end position="182"/>
    </location>
</feature>
<dbReference type="FunFam" id="3.30.160.60:FF:000125">
    <property type="entry name" value="Putative zinc finger protein 143"/>
    <property type="match status" value="1"/>
</dbReference>
<dbReference type="GO" id="GO:0000981">
    <property type="term" value="F:DNA-binding transcription factor activity, RNA polymerase II-specific"/>
    <property type="evidence" value="ECO:0007669"/>
    <property type="project" value="UniProtKB-ARBA"/>
</dbReference>
<accession>R7SFN5</accession>
<dbReference type="PROSITE" id="PS00028">
    <property type="entry name" value="ZINC_FINGER_C2H2_1"/>
    <property type="match status" value="2"/>
</dbReference>
<evidence type="ECO:0000256" key="3">
    <source>
        <dbReference type="ARBA" id="ARBA00022737"/>
    </source>
</evidence>
<evidence type="ECO:0000259" key="11">
    <source>
        <dbReference type="PROSITE" id="PS50157"/>
    </source>
</evidence>
<keyword evidence="6" id="KW-0805">Transcription regulation</keyword>
<evidence type="ECO:0000256" key="4">
    <source>
        <dbReference type="ARBA" id="ARBA00022771"/>
    </source>
</evidence>
<dbReference type="PANTHER" id="PTHR47428:SF2">
    <property type="entry name" value="ZINC FINGER PROTEIN RSV1"/>
    <property type="match status" value="1"/>
</dbReference>
<feature type="domain" description="C2H2-type" evidence="11">
    <location>
        <begin position="27"/>
        <end position="56"/>
    </location>
</feature>
<dbReference type="KEGG" id="cput:CONPUDRAFT_140441"/>
<name>R7SFN5_CONPW</name>
<feature type="compositionally biased region" description="Polar residues" evidence="10">
    <location>
        <begin position="110"/>
        <end position="121"/>
    </location>
</feature>
<gene>
    <name evidence="12" type="ORF">CONPUDRAFT_140441</name>
</gene>
<dbReference type="PANTHER" id="PTHR47428">
    <property type="entry name" value="REGULATORY PROTEIN MIG1-RELATED"/>
    <property type="match status" value="1"/>
</dbReference>
<feature type="region of interest" description="Disordered" evidence="10">
    <location>
        <begin position="632"/>
        <end position="698"/>
    </location>
</feature>
<evidence type="ECO:0000256" key="1">
    <source>
        <dbReference type="ARBA" id="ARBA00004123"/>
    </source>
</evidence>
<dbReference type="Proteomes" id="UP000053558">
    <property type="component" value="Unassembled WGS sequence"/>
</dbReference>
<evidence type="ECO:0000256" key="8">
    <source>
        <dbReference type="ARBA" id="ARBA00023242"/>
    </source>
</evidence>
<feature type="region of interest" description="Disordered" evidence="10">
    <location>
        <begin position="278"/>
        <end position="395"/>
    </location>
</feature>
<proteinExistence type="predicted"/>
<keyword evidence="4 9" id="KW-0863">Zinc-finger</keyword>
<comment type="subcellular location">
    <subcellularLocation>
        <location evidence="1">Nucleus</location>
    </subcellularLocation>
</comment>
<feature type="compositionally biased region" description="Low complexity" evidence="10">
    <location>
        <begin position="520"/>
        <end position="539"/>
    </location>
</feature>
<dbReference type="GO" id="GO:0005737">
    <property type="term" value="C:cytoplasm"/>
    <property type="evidence" value="ECO:0007669"/>
    <property type="project" value="TreeGrafter"/>
</dbReference>
<dbReference type="SUPFAM" id="SSF57667">
    <property type="entry name" value="beta-beta-alpha zinc fingers"/>
    <property type="match status" value="1"/>
</dbReference>
<keyword evidence="7" id="KW-0804">Transcription</keyword>
<feature type="domain" description="C2H2-type" evidence="11">
    <location>
        <begin position="57"/>
        <end position="86"/>
    </location>
</feature>